<reference evidence="2 3" key="1">
    <citation type="journal article" date="2021" name="BMC Biol.">
        <title>Horizontally acquired antibacterial genes associated with adaptive radiation of ladybird beetles.</title>
        <authorList>
            <person name="Li H.S."/>
            <person name="Tang X.F."/>
            <person name="Huang Y.H."/>
            <person name="Xu Z.Y."/>
            <person name="Chen M.L."/>
            <person name="Du X.Y."/>
            <person name="Qiu B.Y."/>
            <person name="Chen P.T."/>
            <person name="Zhang W."/>
            <person name="Slipinski A."/>
            <person name="Escalona H.E."/>
            <person name="Waterhouse R.M."/>
            <person name="Zwick A."/>
            <person name="Pang H."/>
        </authorList>
    </citation>
    <scope>NUCLEOTIDE SEQUENCE [LARGE SCALE GENOMIC DNA]</scope>
    <source>
        <strain evidence="2">SYSU2018</strain>
    </source>
</reference>
<keyword evidence="1" id="KW-0732">Signal</keyword>
<feature type="chain" id="PRO_5044870105" evidence="1">
    <location>
        <begin position="23"/>
        <end position="72"/>
    </location>
</feature>
<organism evidence="2 3">
    <name type="scientific">Cryptolaemus montrouzieri</name>
    <dbReference type="NCBI Taxonomy" id="559131"/>
    <lineage>
        <taxon>Eukaryota</taxon>
        <taxon>Metazoa</taxon>
        <taxon>Ecdysozoa</taxon>
        <taxon>Arthropoda</taxon>
        <taxon>Hexapoda</taxon>
        <taxon>Insecta</taxon>
        <taxon>Pterygota</taxon>
        <taxon>Neoptera</taxon>
        <taxon>Endopterygota</taxon>
        <taxon>Coleoptera</taxon>
        <taxon>Polyphaga</taxon>
        <taxon>Cucujiformia</taxon>
        <taxon>Coccinelloidea</taxon>
        <taxon>Coccinellidae</taxon>
        <taxon>Scymninae</taxon>
        <taxon>Scymnini</taxon>
        <taxon>Cryptolaemus</taxon>
    </lineage>
</organism>
<evidence type="ECO:0000256" key="1">
    <source>
        <dbReference type="SAM" id="SignalP"/>
    </source>
</evidence>
<dbReference type="EMBL" id="JABFTP020000185">
    <property type="protein sequence ID" value="KAL3288668.1"/>
    <property type="molecule type" value="Genomic_DNA"/>
</dbReference>
<feature type="signal peptide" evidence="1">
    <location>
        <begin position="1"/>
        <end position="22"/>
    </location>
</feature>
<dbReference type="AlphaFoldDB" id="A0ABD2PD29"/>
<gene>
    <name evidence="2" type="ORF">HHI36_003101</name>
</gene>
<name>A0ABD2PD29_9CUCU</name>
<comment type="caution">
    <text evidence="2">The sequence shown here is derived from an EMBL/GenBank/DDBJ whole genome shotgun (WGS) entry which is preliminary data.</text>
</comment>
<evidence type="ECO:0000313" key="2">
    <source>
        <dbReference type="EMBL" id="KAL3288668.1"/>
    </source>
</evidence>
<sequence>MHLIFSTFILLVSAIFLQSVQTADIPEDSDYDSFIIPKNQKEARLELGYDNFRTVKSSKASDIHGNDWEKYQ</sequence>
<protein>
    <submittedName>
        <fullName evidence="2">Uncharacterized protein</fullName>
    </submittedName>
</protein>
<evidence type="ECO:0000313" key="3">
    <source>
        <dbReference type="Proteomes" id="UP001516400"/>
    </source>
</evidence>
<dbReference type="Proteomes" id="UP001516400">
    <property type="component" value="Unassembled WGS sequence"/>
</dbReference>
<keyword evidence="3" id="KW-1185">Reference proteome</keyword>
<proteinExistence type="predicted"/>
<accession>A0ABD2PD29</accession>